<evidence type="ECO:0000256" key="1">
    <source>
        <dbReference type="SAM" id="SignalP"/>
    </source>
</evidence>
<dbReference type="InParanoid" id="A0A1S0TYJ7"/>
<dbReference type="CTD" id="9943414"/>
<feature type="chain" id="PRO_5010272736" description="Secreted protein" evidence="1">
    <location>
        <begin position="26"/>
        <end position="137"/>
    </location>
</feature>
<sequence>MCHCHRLVLQRCAIVIGWYCSVVQLSSVGTAALCNCHRLVLQRCAIVIGWELNMMGLTSIDRVHDAWMQLCLAFTLNADGYRLLLSLLKATQTSTQQKSATSSTRMRACDVSDGVFYRWRFLFPRKKLYREDCVPGD</sequence>
<name>A0A1S0TYJ7_LOALO</name>
<accession>A0A1S0TYJ7</accession>
<dbReference type="EMBL" id="JH712205">
    <property type="protein sequence ID" value="EFO22482.1"/>
    <property type="molecule type" value="Genomic_DNA"/>
</dbReference>
<gene>
    <name evidence="2" type="ORF">LOAG_06003</name>
</gene>
<reference evidence="2" key="1">
    <citation type="submission" date="2012-04" db="EMBL/GenBank/DDBJ databases">
        <title>The Genome Sequence of Loa loa.</title>
        <authorList>
            <consortium name="The Broad Institute Genome Sequencing Platform"/>
            <consortium name="Broad Institute Genome Sequencing Center for Infectious Disease"/>
            <person name="Nutman T.B."/>
            <person name="Fink D.L."/>
            <person name="Russ C."/>
            <person name="Young S."/>
            <person name="Zeng Q."/>
            <person name="Gargeya S."/>
            <person name="Alvarado L."/>
            <person name="Berlin A."/>
            <person name="Chapman S.B."/>
            <person name="Chen Z."/>
            <person name="Freedman E."/>
            <person name="Gellesch M."/>
            <person name="Goldberg J."/>
            <person name="Griggs A."/>
            <person name="Gujja S."/>
            <person name="Heilman E.R."/>
            <person name="Heiman D."/>
            <person name="Howarth C."/>
            <person name="Mehta T."/>
            <person name="Neiman D."/>
            <person name="Pearson M."/>
            <person name="Roberts A."/>
            <person name="Saif S."/>
            <person name="Shea T."/>
            <person name="Shenoy N."/>
            <person name="Sisk P."/>
            <person name="Stolte C."/>
            <person name="Sykes S."/>
            <person name="White J."/>
            <person name="Yandava C."/>
            <person name="Haas B."/>
            <person name="Henn M.R."/>
            <person name="Nusbaum C."/>
            <person name="Birren B."/>
        </authorList>
    </citation>
    <scope>NUCLEOTIDE SEQUENCE [LARGE SCALE GENOMIC DNA]</scope>
</reference>
<protein>
    <recommendedName>
        <fullName evidence="3">Secreted protein</fullName>
    </recommendedName>
</protein>
<evidence type="ECO:0008006" key="3">
    <source>
        <dbReference type="Google" id="ProtNLM"/>
    </source>
</evidence>
<dbReference type="AlphaFoldDB" id="A0A1S0TYJ7"/>
<proteinExistence type="predicted"/>
<organism evidence="2">
    <name type="scientific">Loa loa</name>
    <name type="common">Eye worm</name>
    <name type="synonym">Filaria loa</name>
    <dbReference type="NCBI Taxonomy" id="7209"/>
    <lineage>
        <taxon>Eukaryota</taxon>
        <taxon>Metazoa</taxon>
        <taxon>Ecdysozoa</taxon>
        <taxon>Nematoda</taxon>
        <taxon>Chromadorea</taxon>
        <taxon>Rhabditida</taxon>
        <taxon>Spirurina</taxon>
        <taxon>Spiruromorpha</taxon>
        <taxon>Filarioidea</taxon>
        <taxon>Onchocercidae</taxon>
        <taxon>Loa</taxon>
    </lineage>
</organism>
<dbReference type="RefSeq" id="XP_003141587.1">
    <property type="nucleotide sequence ID" value="XM_003141539.1"/>
</dbReference>
<evidence type="ECO:0000313" key="2">
    <source>
        <dbReference type="EMBL" id="EFO22482.1"/>
    </source>
</evidence>
<dbReference type="GeneID" id="9943414"/>
<keyword evidence="1" id="KW-0732">Signal</keyword>
<dbReference type="KEGG" id="loa:LOAG_06003"/>
<feature type="signal peptide" evidence="1">
    <location>
        <begin position="1"/>
        <end position="25"/>
    </location>
</feature>